<dbReference type="Proteomes" id="UP000677234">
    <property type="component" value="Chromosome"/>
</dbReference>
<organism evidence="1 3">
    <name type="scientific">Brevibacillus composti</name>
    <dbReference type="NCBI Taxonomy" id="2796470"/>
    <lineage>
        <taxon>Bacteria</taxon>
        <taxon>Bacillati</taxon>
        <taxon>Bacillota</taxon>
        <taxon>Bacilli</taxon>
        <taxon>Bacillales</taxon>
        <taxon>Paenibacillaceae</taxon>
        <taxon>Brevibacillus</taxon>
    </lineage>
</organism>
<reference evidence="1 3" key="1">
    <citation type="submission" date="2020-12" db="EMBL/GenBank/DDBJ databases">
        <title>strain FJAT-54423T represents a novel species of the genus Brevibacillus.</title>
        <authorList>
            <person name="Tang R."/>
        </authorList>
    </citation>
    <scope>NUCLEOTIDE SEQUENCE [LARGE SCALE GENOMIC DNA]</scope>
    <source>
        <strain evidence="1 3">FJAT-54423</strain>
    </source>
</reference>
<name>A0A7T5ENC9_9BACL</name>
<sequence>MIELSAEQLAKAEAALSHIPGATQKAAVAAINRAAQSAMTAAARSARENYYIKHGEVLKTMKLYRATPTDLAAMVVSRGYALPLTKFRISPSKPNPAKAAKARWRKGKSSALVARVRRGEGGPIPGAFVARVKSGHVGVFRRTSKAKYPVEHLYGPAIPQMLGSRSVSEAVEKRASEQLGARLNHEIERLLEGYR</sequence>
<evidence type="ECO:0000313" key="4">
    <source>
        <dbReference type="Proteomes" id="UP000677234"/>
    </source>
</evidence>
<accession>A0A7T5ENC9</accession>
<proteinExistence type="predicted"/>
<dbReference type="Proteomes" id="UP000595847">
    <property type="component" value="Chromosome"/>
</dbReference>
<dbReference type="EMBL" id="CP066308">
    <property type="protein sequence ID" value="QQE75717.1"/>
    <property type="molecule type" value="Genomic_DNA"/>
</dbReference>
<gene>
    <name evidence="1" type="ORF">JD108_07520</name>
    <name evidence="2" type="ORF">KDJ56_07200</name>
</gene>
<evidence type="ECO:0000313" key="3">
    <source>
        <dbReference type="Proteomes" id="UP000595847"/>
    </source>
</evidence>
<reference evidence="2" key="2">
    <citation type="submission" date="2021-04" db="EMBL/GenBank/DDBJ databases">
        <title>Brevibacillus composti FJAT-54423, complete genome.</title>
        <authorList>
            <person name="Tang R."/>
        </authorList>
    </citation>
    <scope>NUCLEOTIDE SEQUENCE</scope>
    <source>
        <strain evidence="2">FJAT-54424</strain>
    </source>
</reference>
<dbReference type="InterPro" id="IPR010633">
    <property type="entry name" value="Phage_lambda_GpZ"/>
</dbReference>
<dbReference type="Pfam" id="PF06763">
    <property type="entry name" value="Minor_tail_Z"/>
    <property type="match status" value="1"/>
</dbReference>
<dbReference type="RefSeq" id="WP_198829231.1">
    <property type="nucleotide sequence ID" value="NZ_CP066308.1"/>
</dbReference>
<evidence type="ECO:0000313" key="2">
    <source>
        <dbReference type="EMBL" id="QUO42743.1"/>
    </source>
</evidence>
<keyword evidence="4" id="KW-1185">Reference proteome</keyword>
<evidence type="ECO:0000313" key="1">
    <source>
        <dbReference type="EMBL" id="QQE75717.1"/>
    </source>
</evidence>
<dbReference type="EMBL" id="CP073708">
    <property type="protein sequence ID" value="QUO42743.1"/>
    <property type="molecule type" value="Genomic_DNA"/>
</dbReference>
<protein>
    <submittedName>
        <fullName evidence="1">Phage tail protein</fullName>
    </submittedName>
</protein>
<dbReference type="AlphaFoldDB" id="A0A7T5ENC9"/>
<dbReference type="KEGG" id="bcop:JD108_07520"/>